<evidence type="ECO:0000313" key="2">
    <source>
        <dbReference type="Proteomes" id="UP000838756"/>
    </source>
</evidence>
<dbReference type="PANTHER" id="PTHR11005">
    <property type="entry name" value="LYSOSOMAL ACID LIPASE-RELATED"/>
    <property type="match status" value="1"/>
</dbReference>
<reference evidence="1" key="1">
    <citation type="submission" date="2022-03" db="EMBL/GenBank/DDBJ databases">
        <authorList>
            <person name="Lindestad O."/>
        </authorList>
    </citation>
    <scope>NUCLEOTIDE SEQUENCE</scope>
</reference>
<keyword evidence="2" id="KW-1185">Reference proteome</keyword>
<sequence>NKLGVLLAIAPPTDLTYMTSAFGWLLKASEMLEGTLARIGVYEVFATGSVIQRLAEHFCRFRIIRDSLCRGFFELVDSPHPGSIADETYETLYSHFPSGTSVRTMARYGQTLRSGKFRKYDFGERGNLKKYGSAHPPEYELGAVTVPTVIVQGASDTLVTVRDSERLVSRLPRAELCIIDDPLWNHFDVVYSHKINESLFPLINQYLLKYNTRKAKSSDKIASLFFPQLSFKIRAIRDLD</sequence>
<dbReference type="Proteomes" id="UP000838756">
    <property type="component" value="Unassembled WGS sequence"/>
</dbReference>
<proteinExistence type="predicted"/>
<dbReference type="InterPro" id="IPR029058">
    <property type="entry name" value="AB_hydrolase_fold"/>
</dbReference>
<gene>
    <name evidence="1" type="primary">jg16748</name>
    <name evidence="1" type="ORF">PAEG_LOCUS4896</name>
</gene>
<dbReference type="OrthoDB" id="6928203at2759"/>
<name>A0A8S4QQW3_9NEOP</name>
<dbReference type="SUPFAM" id="SSF53474">
    <property type="entry name" value="alpha/beta-Hydrolases"/>
    <property type="match status" value="1"/>
</dbReference>
<organism evidence="1 2">
    <name type="scientific">Pararge aegeria aegeria</name>
    <dbReference type="NCBI Taxonomy" id="348720"/>
    <lineage>
        <taxon>Eukaryota</taxon>
        <taxon>Metazoa</taxon>
        <taxon>Ecdysozoa</taxon>
        <taxon>Arthropoda</taxon>
        <taxon>Hexapoda</taxon>
        <taxon>Insecta</taxon>
        <taxon>Pterygota</taxon>
        <taxon>Neoptera</taxon>
        <taxon>Endopterygota</taxon>
        <taxon>Lepidoptera</taxon>
        <taxon>Glossata</taxon>
        <taxon>Ditrysia</taxon>
        <taxon>Papilionoidea</taxon>
        <taxon>Nymphalidae</taxon>
        <taxon>Satyrinae</taxon>
        <taxon>Satyrini</taxon>
        <taxon>Parargina</taxon>
        <taxon>Pararge</taxon>
    </lineage>
</organism>
<dbReference type="Gene3D" id="3.40.50.1820">
    <property type="entry name" value="alpha/beta hydrolase"/>
    <property type="match status" value="1"/>
</dbReference>
<dbReference type="EMBL" id="CAKXAJ010017587">
    <property type="protein sequence ID" value="CAH2216948.1"/>
    <property type="molecule type" value="Genomic_DNA"/>
</dbReference>
<feature type="non-terminal residue" evidence="1">
    <location>
        <position position="1"/>
    </location>
</feature>
<protein>
    <submittedName>
        <fullName evidence="1">Jg16748 protein</fullName>
    </submittedName>
</protein>
<dbReference type="AlphaFoldDB" id="A0A8S4QQW3"/>
<comment type="caution">
    <text evidence="1">The sequence shown here is derived from an EMBL/GenBank/DDBJ whole genome shotgun (WGS) entry which is preliminary data.</text>
</comment>
<evidence type="ECO:0000313" key="1">
    <source>
        <dbReference type="EMBL" id="CAH2216948.1"/>
    </source>
</evidence>
<accession>A0A8S4QQW3</accession>